<proteinExistence type="predicted"/>
<evidence type="ECO:0000313" key="2">
    <source>
        <dbReference type="Proteomes" id="UP000887569"/>
    </source>
</evidence>
<keyword evidence="2" id="KW-1185">Reference proteome</keyword>
<feature type="compositionally biased region" description="Basic residues" evidence="1">
    <location>
        <begin position="166"/>
        <end position="180"/>
    </location>
</feature>
<feature type="compositionally biased region" description="Polar residues" evidence="1">
    <location>
        <begin position="412"/>
        <end position="425"/>
    </location>
</feature>
<dbReference type="WBParaSite" id="PgR043_g054_t04">
    <property type="protein sequence ID" value="PgR043_g054_t04"/>
    <property type="gene ID" value="PgR043_g054"/>
</dbReference>
<accession>A0A915BJR0</accession>
<dbReference type="Proteomes" id="UP000887569">
    <property type="component" value="Unplaced"/>
</dbReference>
<feature type="compositionally biased region" description="Low complexity" evidence="1">
    <location>
        <begin position="290"/>
        <end position="302"/>
    </location>
</feature>
<dbReference type="AlphaFoldDB" id="A0A915BJR0"/>
<feature type="compositionally biased region" description="Basic and acidic residues" evidence="1">
    <location>
        <begin position="134"/>
        <end position="145"/>
    </location>
</feature>
<feature type="compositionally biased region" description="Basic and acidic residues" evidence="1">
    <location>
        <begin position="181"/>
        <end position="190"/>
    </location>
</feature>
<feature type="region of interest" description="Disordered" evidence="1">
    <location>
        <begin position="125"/>
        <end position="190"/>
    </location>
</feature>
<feature type="compositionally biased region" description="Basic and acidic residues" evidence="1">
    <location>
        <begin position="426"/>
        <end position="435"/>
    </location>
</feature>
<feature type="region of interest" description="Disordered" evidence="1">
    <location>
        <begin position="229"/>
        <end position="248"/>
    </location>
</feature>
<protein>
    <submittedName>
        <fullName evidence="3">Uncharacterized protein</fullName>
    </submittedName>
</protein>
<reference evidence="3" key="1">
    <citation type="submission" date="2022-11" db="UniProtKB">
        <authorList>
            <consortium name="WormBaseParasite"/>
        </authorList>
    </citation>
    <scope>IDENTIFICATION</scope>
</reference>
<organism evidence="2 3">
    <name type="scientific">Parascaris univalens</name>
    <name type="common">Nematode worm</name>
    <dbReference type="NCBI Taxonomy" id="6257"/>
    <lineage>
        <taxon>Eukaryota</taxon>
        <taxon>Metazoa</taxon>
        <taxon>Ecdysozoa</taxon>
        <taxon>Nematoda</taxon>
        <taxon>Chromadorea</taxon>
        <taxon>Rhabditida</taxon>
        <taxon>Spirurina</taxon>
        <taxon>Ascaridomorpha</taxon>
        <taxon>Ascaridoidea</taxon>
        <taxon>Ascarididae</taxon>
        <taxon>Parascaris</taxon>
    </lineage>
</organism>
<evidence type="ECO:0000256" key="1">
    <source>
        <dbReference type="SAM" id="MobiDB-lite"/>
    </source>
</evidence>
<evidence type="ECO:0000313" key="3">
    <source>
        <dbReference type="WBParaSite" id="PgR043_g054_t04"/>
    </source>
</evidence>
<sequence>MKKVNDIGAFNKSSTTIESSCIRSRLRTVFSPIIKNLKISKFTYELIKWVIVLEHDGHQYVSLSTFQYIDLLLLGTSILLCSVGGASHSVRKRNGDHARTPLNKPILPERENIWKSERIEAHLDVSSSANRCDSGTHHHTDPKSDGEDDENTSLLSQRPPRPGIKSIRKKRKRTERARKKEQREKLEEKNRKKPIELSLYQFIKEEVFHIRKNRQMRKHRPKKVERGPVFKPVRRPTPPPPKNAFCMRPKNKKSHLLKYTTSTVEDEMFQTRMQNRFKEQQKREMEAAHSTISPSSTISSSPCSRKNDSGCSDQSFRDAFLILAQQEGITNEECEDLYEREVMLLNHHHPSDERSKNIRSLRKRLVNEVRKFTESNRLSDAKFQSDSSNAAKLADMEEVTKPLDKTAKTIKQIPSNNNAKVTADNSELKNKASSK</sequence>
<feature type="region of interest" description="Disordered" evidence="1">
    <location>
        <begin position="284"/>
        <end position="309"/>
    </location>
</feature>
<name>A0A915BJR0_PARUN</name>
<feature type="region of interest" description="Disordered" evidence="1">
    <location>
        <begin position="409"/>
        <end position="435"/>
    </location>
</feature>